<sequence>MATQTPAVDCSRIGSAVEAGRGLMRALFTWGAGRRRRQELLLALVDQLGRLAEEMHRANLIQFHQMITGQLDRAIDDPALAAVLSTLDDLSDGERRQMLFANREYATNVLAYRVGMYDWGELVGALRVLCRNGVFATYWRRTVEHRLSLPDDSLEGRIAKAVDAVLEELDEDPDEWWVVGLSEEPSS</sequence>
<proteinExistence type="predicted"/>
<evidence type="ECO:0000313" key="2">
    <source>
        <dbReference type="Proteomes" id="UP000053669"/>
    </source>
</evidence>
<organism evidence="1 2">
    <name type="scientific">Streptomyces canus</name>
    <dbReference type="NCBI Taxonomy" id="58343"/>
    <lineage>
        <taxon>Bacteria</taxon>
        <taxon>Bacillati</taxon>
        <taxon>Actinomycetota</taxon>
        <taxon>Actinomycetes</taxon>
        <taxon>Kitasatosporales</taxon>
        <taxon>Streptomycetaceae</taxon>
        <taxon>Streptomyces</taxon>
        <taxon>Streptomyces aurantiacus group</taxon>
    </lineage>
</organism>
<protein>
    <submittedName>
        <fullName evidence="1">Uncharacterized protein</fullName>
    </submittedName>
</protein>
<evidence type="ECO:0000313" key="1">
    <source>
        <dbReference type="EMBL" id="KUN73257.1"/>
    </source>
</evidence>
<name>A0A101SF95_9ACTN</name>
<reference evidence="1 2" key="1">
    <citation type="submission" date="2015-10" db="EMBL/GenBank/DDBJ databases">
        <title>Draft genome sequence of Streptomyces canus DSM 40017, type strain for the species Streptomyces canus.</title>
        <authorList>
            <person name="Ruckert C."/>
            <person name="Winkler A."/>
            <person name="Kalinowski J."/>
            <person name="Kampfer P."/>
            <person name="Glaeser S."/>
        </authorList>
    </citation>
    <scope>NUCLEOTIDE SEQUENCE [LARGE SCALE GENOMIC DNA]</scope>
    <source>
        <strain evidence="1 2">DSM 40017</strain>
    </source>
</reference>
<dbReference type="AlphaFoldDB" id="A0A101SF95"/>
<dbReference type="STRING" id="58343.AQJ46_08585"/>
<accession>A0A101SF95</accession>
<dbReference type="RefSeq" id="WP_059204961.1">
    <property type="nucleotide sequence ID" value="NZ_KQ948657.1"/>
</dbReference>
<gene>
    <name evidence="1" type="ORF">AQJ46_08585</name>
</gene>
<dbReference type="InterPro" id="IPR045728">
    <property type="entry name" value="DUF6082"/>
</dbReference>
<dbReference type="EMBL" id="LMWU01000007">
    <property type="protein sequence ID" value="KUN73257.1"/>
    <property type="molecule type" value="Genomic_DNA"/>
</dbReference>
<comment type="caution">
    <text evidence="1">The sequence shown here is derived from an EMBL/GenBank/DDBJ whole genome shotgun (WGS) entry which is preliminary data.</text>
</comment>
<dbReference type="Proteomes" id="UP000053669">
    <property type="component" value="Unassembled WGS sequence"/>
</dbReference>
<dbReference type="Pfam" id="PF19560">
    <property type="entry name" value="DUF6082"/>
    <property type="match status" value="1"/>
</dbReference>